<name>A0A101LZC7_PICGL</name>
<evidence type="ECO:0000313" key="1">
    <source>
        <dbReference type="EMBL" id="KUM48075.1"/>
    </source>
</evidence>
<organism evidence="1">
    <name type="scientific">Picea glauca</name>
    <name type="common">White spruce</name>
    <name type="synonym">Pinus glauca</name>
    <dbReference type="NCBI Taxonomy" id="3330"/>
    <lineage>
        <taxon>Eukaryota</taxon>
        <taxon>Viridiplantae</taxon>
        <taxon>Streptophyta</taxon>
        <taxon>Embryophyta</taxon>
        <taxon>Tracheophyta</taxon>
        <taxon>Spermatophyta</taxon>
        <taxon>Pinopsida</taxon>
        <taxon>Pinidae</taxon>
        <taxon>Conifers I</taxon>
        <taxon>Pinales</taxon>
        <taxon>Pinaceae</taxon>
        <taxon>Picea</taxon>
    </lineage>
</organism>
<sequence length="44" mass="4724">MMGEGLTLIPFPLPLHLSPFLVIMGKRSSYPDFTLASVAYLAAG</sequence>
<gene>
    <name evidence="1" type="ORF">ABT39_MTgene5071</name>
</gene>
<dbReference type="AlphaFoldDB" id="A0A101LZC7"/>
<protein>
    <submittedName>
        <fullName evidence="1">Uncharacterized protein</fullName>
    </submittedName>
</protein>
<dbReference type="EMBL" id="LKAM01000006">
    <property type="protein sequence ID" value="KUM48075.1"/>
    <property type="molecule type" value="Genomic_DNA"/>
</dbReference>
<comment type="caution">
    <text evidence="1">The sequence shown here is derived from an EMBL/GenBank/DDBJ whole genome shotgun (WGS) entry which is preliminary data.</text>
</comment>
<keyword evidence="1" id="KW-0496">Mitochondrion</keyword>
<accession>A0A101LZC7</accession>
<reference evidence="1" key="1">
    <citation type="journal article" date="2015" name="Genome Biol. Evol.">
        <title>Organellar Genomes of White Spruce (Picea glauca): Assembly and Annotation.</title>
        <authorList>
            <person name="Jackman S.D."/>
            <person name="Warren R.L."/>
            <person name="Gibb E.A."/>
            <person name="Vandervalk B.P."/>
            <person name="Mohamadi H."/>
            <person name="Chu J."/>
            <person name="Raymond A."/>
            <person name="Pleasance S."/>
            <person name="Coope R."/>
            <person name="Wildung M.R."/>
            <person name="Ritland C.E."/>
            <person name="Bousquet J."/>
            <person name="Jones S.J."/>
            <person name="Bohlmann J."/>
            <person name="Birol I."/>
        </authorList>
    </citation>
    <scope>NUCLEOTIDE SEQUENCE [LARGE SCALE GENOMIC DNA]</scope>
    <source>
        <tissue evidence="1">Flushing bud</tissue>
    </source>
</reference>
<geneLocation type="mitochondrion" evidence="1"/>
<proteinExistence type="predicted"/>